<evidence type="ECO:0000313" key="2">
    <source>
        <dbReference type="EMBL" id="CAA9440198.1"/>
    </source>
</evidence>
<proteinExistence type="predicted"/>
<evidence type="ECO:0000256" key="1">
    <source>
        <dbReference type="SAM" id="MobiDB-lite"/>
    </source>
</evidence>
<feature type="region of interest" description="Disordered" evidence="1">
    <location>
        <begin position="1"/>
        <end position="33"/>
    </location>
</feature>
<feature type="non-terminal residue" evidence="2">
    <location>
        <position position="33"/>
    </location>
</feature>
<name>A0A6J4QGP8_9ACTN</name>
<gene>
    <name evidence="2" type="ORF">AVDCRST_MAG55-3369</name>
</gene>
<organism evidence="2">
    <name type="scientific">uncultured Rubrobacteraceae bacterium</name>
    <dbReference type="NCBI Taxonomy" id="349277"/>
    <lineage>
        <taxon>Bacteria</taxon>
        <taxon>Bacillati</taxon>
        <taxon>Actinomycetota</taxon>
        <taxon>Rubrobacteria</taxon>
        <taxon>Rubrobacterales</taxon>
        <taxon>Rubrobacteraceae</taxon>
        <taxon>environmental samples</taxon>
    </lineage>
</organism>
<sequence length="33" mass="3654">GALVGRGVGAGRRRRRRQGGPRVHLHHGTRRDV</sequence>
<reference evidence="2" key="1">
    <citation type="submission" date="2020-02" db="EMBL/GenBank/DDBJ databases">
        <authorList>
            <person name="Meier V. D."/>
        </authorList>
    </citation>
    <scope>NUCLEOTIDE SEQUENCE</scope>
    <source>
        <strain evidence="2">AVDCRST_MAG55</strain>
    </source>
</reference>
<dbReference type="EMBL" id="CADCUZ010000170">
    <property type="protein sequence ID" value="CAA9440198.1"/>
    <property type="molecule type" value="Genomic_DNA"/>
</dbReference>
<feature type="non-terminal residue" evidence="2">
    <location>
        <position position="1"/>
    </location>
</feature>
<feature type="compositionally biased region" description="Basic residues" evidence="1">
    <location>
        <begin position="11"/>
        <end position="33"/>
    </location>
</feature>
<protein>
    <submittedName>
        <fullName evidence="2">Uncharacterized protein</fullName>
    </submittedName>
</protein>
<accession>A0A6J4QGP8</accession>
<feature type="compositionally biased region" description="Gly residues" evidence="1">
    <location>
        <begin position="1"/>
        <end position="10"/>
    </location>
</feature>
<dbReference type="AlphaFoldDB" id="A0A6J4QGP8"/>